<protein>
    <submittedName>
        <fullName evidence="7">Glycerol-3-phosphate dehydrogenase/oxidase</fullName>
    </submittedName>
</protein>
<dbReference type="PANTHER" id="PTHR11985:SF35">
    <property type="entry name" value="ANAEROBIC GLYCEROL-3-PHOSPHATE DEHYDROGENASE SUBUNIT A"/>
    <property type="match status" value="1"/>
</dbReference>
<dbReference type="GO" id="GO:0046168">
    <property type="term" value="P:glycerol-3-phosphate catabolic process"/>
    <property type="evidence" value="ECO:0007669"/>
    <property type="project" value="TreeGrafter"/>
</dbReference>
<reference evidence="7 8" key="1">
    <citation type="submission" date="2018-10" db="EMBL/GenBank/DDBJ databases">
        <authorList>
            <person name="Chen W.-M."/>
        </authorList>
    </citation>
    <scope>NUCLEOTIDE SEQUENCE [LARGE SCALE GENOMIC DNA]</scope>
    <source>
        <strain evidence="7 8">THS-13</strain>
    </source>
</reference>
<dbReference type="AlphaFoldDB" id="A0A3N0VDS6"/>
<keyword evidence="8" id="KW-1185">Reference proteome</keyword>
<feature type="domain" description="FAD dependent oxidoreductase" evidence="6">
    <location>
        <begin position="12"/>
        <end position="358"/>
    </location>
</feature>
<dbReference type="InterPro" id="IPR038299">
    <property type="entry name" value="DAO_C_sf"/>
</dbReference>
<dbReference type="Gene3D" id="3.50.50.60">
    <property type="entry name" value="FAD/NAD(P)-binding domain"/>
    <property type="match status" value="1"/>
</dbReference>
<dbReference type="SUPFAM" id="SSF51905">
    <property type="entry name" value="FAD/NAD(P)-binding domain"/>
    <property type="match status" value="1"/>
</dbReference>
<dbReference type="Proteomes" id="UP000282106">
    <property type="component" value="Unassembled WGS sequence"/>
</dbReference>
<evidence type="ECO:0000313" key="7">
    <source>
        <dbReference type="EMBL" id="ROH90909.1"/>
    </source>
</evidence>
<comment type="caution">
    <text evidence="7">The sequence shown here is derived from an EMBL/GenBank/DDBJ whole genome shotgun (WGS) entry which is preliminary data.</text>
</comment>
<dbReference type="Pfam" id="PF01266">
    <property type="entry name" value="DAO"/>
    <property type="match status" value="1"/>
</dbReference>
<evidence type="ECO:0000313" key="8">
    <source>
        <dbReference type="Proteomes" id="UP000282106"/>
    </source>
</evidence>
<comment type="cofactor">
    <cofactor evidence="1">
        <name>FAD</name>
        <dbReference type="ChEBI" id="CHEBI:57692"/>
    </cofactor>
</comment>
<evidence type="ECO:0000256" key="3">
    <source>
        <dbReference type="ARBA" id="ARBA00022630"/>
    </source>
</evidence>
<keyword evidence="5" id="KW-0560">Oxidoreductase</keyword>
<dbReference type="PRINTS" id="PR01001">
    <property type="entry name" value="FADG3PDH"/>
</dbReference>
<keyword evidence="4" id="KW-0274">FAD</keyword>
<dbReference type="InterPro" id="IPR036188">
    <property type="entry name" value="FAD/NAD-bd_sf"/>
</dbReference>
<name>A0A3N0VDS6_9GAMM</name>
<dbReference type="InterPro" id="IPR000447">
    <property type="entry name" value="G3P_DH_FAD-dep"/>
</dbReference>
<evidence type="ECO:0000256" key="2">
    <source>
        <dbReference type="ARBA" id="ARBA00007330"/>
    </source>
</evidence>
<evidence type="ECO:0000256" key="1">
    <source>
        <dbReference type="ARBA" id="ARBA00001974"/>
    </source>
</evidence>
<dbReference type="InParanoid" id="A0A3N0VDS6"/>
<sequence length="481" mass="52630">MSRLGALPAKVDLLVVGGGITGAGIFREAARAGVSVLLVEARDYASGTSSWSSKLVHGGLRYLKTGEWRLTAESVHERERLLREAPDLVRPLDFVMPLYRGIKPGKTTMRLGLWLYDRFSRGGARSRFLPATDASAVQPGLRAERLLGAVRYQDAYTDDCRLVWRLIDQGQRDGGRALNYVAAEQLLQARDRVCGAALRDAETGESREIEAGLVINAAGVWADTLPGQPAGAPRLRPLRGSHLLFPQARLPLPQAVGWLHPRDRRPVFAYPWQGATLLGTTDLDHREDLWSPRMQRAEADYLLEALDWLLPSAGLVLTDALSSYAGVRPVVDDGADKPSAASRESAQWASPGFIGVTGGKLTTFRVTARQALRAAAQQLPALRLAADSAPLFDRPAQESPGETPDLAQIRARVGEQVFHLDDLLLRRSRAGLVLPEAAEALIEPTLAACQTQLGWDAERCAAEAGRYRDYWRRQHDPRGLA</sequence>
<dbReference type="EMBL" id="RJVO01000003">
    <property type="protein sequence ID" value="ROH90909.1"/>
    <property type="molecule type" value="Genomic_DNA"/>
</dbReference>
<proteinExistence type="inferred from homology"/>
<dbReference type="PANTHER" id="PTHR11985">
    <property type="entry name" value="GLYCEROL-3-PHOSPHATE DEHYDROGENASE"/>
    <property type="match status" value="1"/>
</dbReference>
<dbReference type="InterPro" id="IPR006076">
    <property type="entry name" value="FAD-dep_OxRdtase"/>
</dbReference>
<evidence type="ECO:0000256" key="5">
    <source>
        <dbReference type="ARBA" id="ARBA00023002"/>
    </source>
</evidence>
<accession>A0A3N0VDS6</accession>
<gene>
    <name evidence="7" type="ORF">ED208_07975</name>
</gene>
<comment type="similarity">
    <text evidence="2">Belongs to the FAD-dependent glycerol-3-phosphate dehydrogenase family.</text>
</comment>
<dbReference type="RefSeq" id="WP_123211364.1">
    <property type="nucleotide sequence ID" value="NZ_RJVO01000003.1"/>
</dbReference>
<organism evidence="7 8">
    <name type="scientific">Stagnimonas aquatica</name>
    <dbReference type="NCBI Taxonomy" id="2689987"/>
    <lineage>
        <taxon>Bacteria</taxon>
        <taxon>Pseudomonadati</taxon>
        <taxon>Pseudomonadota</taxon>
        <taxon>Gammaproteobacteria</taxon>
        <taxon>Nevskiales</taxon>
        <taxon>Nevskiaceae</taxon>
        <taxon>Stagnimonas</taxon>
    </lineage>
</organism>
<evidence type="ECO:0000256" key="4">
    <source>
        <dbReference type="ARBA" id="ARBA00022827"/>
    </source>
</evidence>
<evidence type="ECO:0000259" key="6">
    <source>
        <dbReference type="Pfam" id="PF01266"/>
    </source>
</evidence>
<keyword evidence="3" id="KW-0285">Flavoprotein</keyword>
<dbReference type="GO" id="GO:0004368">
    <property type="term" value="F:glycerol-3-phosphate dehydrogenase (quinone) activity"/>
    <property type="evidence" value="ECO:0007669"/>
    <property type="project" value="InterPro"/>
</dbReference>
<dbReference type="Gene3D" id="3.30.9.10">
    <property type="entry name" value="D-Amino Acid Oxidase, subunit A, domain 2"/>
    <property type="match status" value="1"/>
</dbReference>
<dbReference type="Gene3D" id="1.10.8.870">
    <property type="entry name" value="Alpha-glycerophosphate oxidase, cap domain"/>
    <property type="match status" value="1"/>
</dbReference>